<evidence type="ECO:0000313" key="3">
    <source>
        <dbReference type="Proteomes" id="UP000032430"/>
    </source>
</evidence>
<dbReference type="OrthoDB" id="5653491at2"/>
<evidence type="ECO:0000313" key="2">
    <source>
        <dbReference type="EMBL" id="CEG57728.1"/>
    </source>
</evidence>
<dbReference type="HOGENOM" id="CLU_389706_0_0_6"/>
<evidence type="ECO:0000256" key="1">
    <source>
        <dbReference type="SAM" id="Phobius"/>
    </source>
</evidence>
<reference evidence="3" key="1">
    <citation type="submission" date="2014-09" db="EMBL/GenBank/DDBJ databases">
        <authorList>
            <person name="Gomez-Valero L."/>
        </authorList>
    </citation>
    <scope>NUCLEOTIDE SEQUENCE [LARGE SCALE GENOMIC DNA]</scope>
    <source>
        <strain evidence="3">ATCC700992</strain>
    </source>
</reference>
<accession>A0A098G5F6</accession>
<keyword evidence="1" id="KW-0472">Membrane</keyword>
<dbReference type="RefSeq" id="WP_045096174.1">
    <property type="nucleotide sequence ID" value="NZ_LN614827.1"/>
</dbReference>
<organism evidence="2 3">
    <name type="scientific">Legionella fallonii LLAP-10</name>
    <dbReference type="NCBI Taxonomy" id="1212491"/>
    <lineage>
        <taxon>Bacteria</taxon>
        <taxon>Pseudomonadati</taxon>
        <taxon>Pseudomonadota</taxon>
        <taxon>Gammaproteobacteria</taxon>
        <taxon>Legionellales</taxon>
        <taxon>Legionellaceae</taxon>
        <taxon>Legionella</taxon>
    </lineage>
</organism>
<sequence>MPDATFIANQLIVGYDLIPKEVQRKFECSESGLQFCQITESYSLFLAKLHSTSWFSNLFSSDPRDKEVLIQDELTRQRRELTLRIGEAEEYQKIVLHIMNALLTKEIDDFHLLTPVQQELVGETKFSKRLLNTLVVLDSQLEKIKNEQEQASFVSLLWNGSSQSDEQITRLKTERADAISLWKTEFLKEANMASLRKTIDEKKERARQQQLEQKRVALYEHIKQLGSFFPLLNYRKSPSEESIMQQILKKYSVANDDLVSDPHKVDEEELTDLLYYCIQQISQAEITFMDLDGFNKKHANEMAVEILNAFNGQNNLDLDKWLLEYESKLHEYILKQLQLINGKNWEMTPHTTQELVQSLSFLWKNPLTERANQFLGKMADAHAFIQATSFSTQNESSFLAILDLYNYGRHHEQISELRSILTSLLAPLQPLYDEYKDIALYEKNVYMKAFRSIIPILLTVGVIIAIFALTALLLTPLALPELAFTVVFIPALLIGLAVTTKYVSVKNDIYKSLREWYYGDSFEIPEFQVNQRMLSAFGEEKAQQVRNFYVDELKKCDVLEVAYSEKHAQGILSQEDIDLRKENIKRRYQLNLEWYDIHSNNDLNYRQAPVIVAERLQHCSDEEYKELQKIIKSESESIRQSVAEVTHDIKETITEHTKGARELVEEKGEAPTIKAHYRYGLFTPPQALKVKARVEELVNFNSELNFATG</sequence>
<dbReference type="AlphaFoldDB" id="A0A098G5F6"/>
<dbReference type="KEGG" id="lfa:LFA_2356"/>
<gene>
    <name evidence="2" type="ORF">LFA_2356</name>
</gene>
<keyword evidence="1" id="KW-1133">Transmembrane helix</keyword>
<protein>
    <submittedName>
        <fullName evidence="2">Uncharacterized protein</fullName>
    </submittedName>
</protein>
<dbReference type="Proteomes" id="UP000032430">
    <property type="component" value="Chromosome I"/>
</dbReference>
<proteinExistence type="predicted"/>
<name>A0A098G5F6_9GAMM</name>
<feature type="transmembrane region" description="Helical" evidence="1">
    <location>
        <begin position="482"/>
        <end position="504"/>
    </location>
</feature>
<feature type="transmembrane region" description="Helical" evidence="1">
    <location>
        <begin position="453"/>
        <end position="476"/>
    </location>
</feature>
<dbReference type="EMBL" id="LN614827">
    <property type="protein sequence ID" value="CEG57728.1"/>
    <property type="molecule type" value="Genomic_DNA"/>
</dbReference>
<keyword evidence="3" id="KW-1185">Reference proteome</keyword>
<keyword evidence="1" id="KW-0812">Transmembrane</keyword>